<comment type="caution">
    <text evidence="2">The sequence shown here is derived from an EMBL/GenBank/DDBJ whole genome shotgun (WGS) entry which is preliminary data.</text>
</comment>
<dbReference type="InterPro" id="IPR036390">
    <property type="entry name" value="WH_DNA-bd_sf"/>
</dbReference>
<dbReference type="PANTHER" id="PTHR33221">
    <property type="entry name" value="WINGED HELIX-TURN-HELIX TRANSCRIPTIONAL REGULATOR, RRF2 FAMILY"/>
    <property type="match status" value="1"/>
</dbReference>
<dbReference type="PROSITE" id="PS01332">
    <property type="entry name" value="HTH_RRF2_1"/>
    <property type="match status" value="1"/>
</dbReference>
<dbReference type="RefSeq" id="WP_068711226.1">
    <property type="nucleotide sequence ID" value="NZ_LSZP01000024.1"/>
</dbReference>
<dbReference type="PROSITE" id="PS51197">
    <property type="entry name" value="HTH_RRF2_2"/>
    <property type="match status" value="1"/>
</dbReference>
<dbReference type="InterPro" id="IPR000944">
    <property type="entry name" value="Tscrpt_reg_Rrf2"/>
</dbReference>
<sequence length="137" mass="15110">MKISVKVDYACRVLAEMARLQGSGELAQIDHLAKTEAVPANFLAQILSELRNAGLIISKRGIQGGYALARPADQISLYDVMVAIDGDLLELSGNHKGRSGPRVKEIWLTLRETLHTQARAHTLDTFVIKETADMYHI</sequence>
<accession>A0A139SPE2</accession>
<dbReference type="GO" id="GO:0003677">
    <property type="term" value="F:DNA binding"/>
    <property type="evidence" value="ECO:0007669"/>
    <property type="project" value="UniProtKB-KW"/>
</dbReference>
<dbReference type="OrthoDB" id="9808360at2"/>
<dbReference type="GO" id="GO:0003700">
    <property type="term" value="F:DNA-binding transcription factor activity"/>
    <property type="evidence" value="ECO:0007669"/>
    <property type="project" value="TreeGrafter"/>
</dbReference>
<keyword evidence="3" id="KW-1185">Reference proteome</keyword>
<name>A0A139SPE2_9BACT</name>
<gene>
    <name evidence="2" type="ORF">AXK12_03250</name>
</gene>
<dbReference type="PANTHER" id="PTHR33221:SF5">
    <property type="entry name" value="HTH-TYPE TRANSCRIPTIONAL REGULATOR ISCR"/>
    <property type="match status" value="1"/>
</dbReference>
<dbReference type="STRING" id="1548208.AXK12_03250"/>
<dbReference type="SUPFAM" id="SSF46785">
    <property type="entry name" value="Winged helix' DNA-binding domain"/>
    <property type="match status" value="1"/>
</dbReference>
<dbReference type="AlphaFoldDB" id="A0A139SPE2"/>
<reference evidence="2 3" key="1">
    <citation type="submission" date="2016-02" db="EMBL/GenBank/DDBJ databases">
        <authorList>
            <person name="Wen L."/>
            <person name="He K."/>
            <person name="Yang H."/>
        </authorList>
    </citation>
    <scope>NUCLEOTIDE SEQUENCE [LARGE SCALE GENOMIC DNA]</scope>
    <source>
        <strain evidence="2 3">CV41</strain>
    </source>
</reference>
<dbReference type="Proteomes" id="UP000071392">
    <property type="component" value="Unassembled WGS sequence"/>
</dbReference>
<dbReference type="GO" id="GO:0005829">
    <property type="term" value="C:cytosol"/>
    <property type="evidence" value="ECO:0007669"/>
    <property type="project" value="TreeGrafter"/>
</dbReference>
<evidence type="ECO:0000313" key="2">
    <source>
        <dbReference type="EMBL" id="KXU36475.1"/>
    </source>
</evidence>
<dbReference type="Gene3D" id="1.10.10.10">
    <property type="entry name" value="Winged helix-like DNA-binding domain superfamily/Winged helix DNA-binding domain"/>
    <property type="match status" value="1"/>
</dbReference>
<protein>
    <submittedName>
        <fullName evidence="2">Rrf2 family transcriptional regulator</fullName>
    </submittedName>
</protein>
<keyword evidence="1" id="KW-0238">DNA-binding</keyword>
<organism evidence="2 3">
    <name type="scientific">Cephaloticoccus capnophilus</name>
    <dbReference type="NCBI Taxonomy" id="1548208"/>
    <lineage>
        <taxon>Bacteria</taxon>
        <taxon>Pseudomonadati</taxon>
        <taxon>Verrucomicrobiota</taxon>
        <taxon>Opitutia</taxon>
        <taxon>Opitutales</taxon>
        <taxon>Opitutaceae</taxon>
        <taxon>Cephaloticoccus</taxon>
    </lineage>
</organism>
<dbReference type="Pfam" id="PF02082">
    <property type="entry name" value="Rrf2"/>
    <property type="match status" value="1"/>
</dbReference>
<dbReference type="EMBL" id="LSZP01000024">
    <property type="protein sequence ID" value="KXU36475.1"/>
    <property type="molecule type" value="Genomic_DNA"/>
</dbReference>
<dbReference type="NCBIfam" id="TIGR00738">
    <property type="entry name" value="rrf2_super"/>
    <property type="match status" value="1"/>
</dbReference>
<dbReference type="InterPro" id="IPR030489">
    <property type="entry name" value="TR_Rrf2-type_CS"/>
</dbReference>
<dbReference type="InterPro" id="IPR036388">
    <property type="entry name" value="WH-like_DNA-bd_sf"/>
</dbReference>
<proteinExistence type="predicted"/>
<evidence type="ECO:0000256" key="1">
    <source>
        <dbReference type="ARBA" id="ARBA00023125"/>
    </source>
</evidence>
<evidence type="ECO:0000313" key="3">
    <source>
        <dbReference type="Proteomes" id="UP000071392"/>
    </source>
</evidence>